<dbReference type="EMBL" id="LSRQ01005198">
    <property type="protein sequence ID" value="OAY67962.1"/>
    <property type="molecule type" value="Genomic_DNA"/>
</dbReference>
<evidence type="ECO:0000256" key="1">
    <source>
        <dbReference type="SAM" id="MobiDB-lite"/>
    </source>
</evidence>
<feature type="region of interest" description="Disordered" evidence="1">
    <location>
        <begin position="44"/>
        <end position="67"/>
    </location>
</feature>
<sequence length="67" mass="7567">MSFERLRRVKDADSSFLLYNLASPRFGKLHPPSLILKLGSSIDNSEREATGSNNRAGEHCKRKKVVH</sequence>
<evidence type="ECO:0000313" key="3">
    <source>
        <dbReference type="Proteomes" id="UP000092600"/>
    </source>
</evidence>
<protein>
    <submittedName>
        <fullName evidence="2">Uncharacterized protein</fullName>
    </submittedName>
</protein>
<accession>A0A199UT25</accession>
<evidence type="ECO:0000313" key="2">
    <source>
        <dbReference type="EMBL" id="OAY67962.1"/>
    </source>
</evidence>
<name>A0A199UT25_ANACO</name>
<dbReference type="AlphaFoldDB" id="A0A199UT25"/>
<organism evidence="2 3">
    <name type="scientific">Ananas comosus</name>
    <name type="common">Pineapple</name>
    <name type="synonym">Ananas ananas</name>
    <dbReference type="NCBI Taxonomy" id="4615"/>
    <lineage>
        <taxon>Eukaryota</taxon>
        <taxon>Viridiplantae</taxon>
        <taxon>Streptophyta</taxon>
        <taxon>Embryophyta</taxon>
        <taxon>Tracheophyta</taxon>
        <taxon>Spermatophyta</taxon>
        <taxon>Magnoliopsida</taxon>
        <taxon>Liliopsida</taxon>
        <taxon>Poales</taxon>
        <taxon>Bromeliaceae</taxon>
        <taxon>Bromelioideae</taxon>
        <taxon>Ananas</taxon>
    </lineage>
</organism>
<dbReference type="Proteomes" id="UP000092600">
    <property type="component" value="Unassembled WGS sequence"/>
</dbReference>
<comment type="caution">
    <text evidence="2">The sequence shown here is derived from an EMBL/GenBank/DDBJ whole genome shotgun (WGS) entry which is preliminary data.</text>
</comment>
<gene>
    <name evidence="2" type="ORF">ACMD2_10505</name>
</gene>
<proteinExistence type="predicted"/>
<reference evidence="2 3" key="1">
    <citation type="journal article" date="2016" name="DNA Res.">
        <title>The draft genome of MD-2 pineapple using hybrid error correction of long reads.</title>
        <authorList>
            <person name="Redwan R.M."/>
            <person name="Saidin A."/>
            <person name="Kumar S.V."/>
        </authorList>
    </citation>
    <scope>NUCLEOTIDE SEQUENCE [LARGE SCALE GENOMIC DNA]</scope>
    <source>
        <strain evidence="3">cv. MD2</strain>
        <tissue evidence="2">Leaf</tissue>
    </source>
</reference>